<dbReference type="SMR" id="G5ACM4"/>
<dbReference type="OMA" id="WHGTEGM"/>
<dbReference type="AlphaFoldDB" id="G5ACM4"/>
<protein>
    <submittedName>
        <fullName evidence="1">Uncharacterized protein</fullName>
    </submittedName>
</protein>
<dbReference type="EMBL" id="JH159163">
    <property type="protein sequence ID" value="EGZ07098.1"/>
    <property type="molecule type" value="Genomic_DNA"/>
</dbReference>
<evidence type="ECO:0000313" key="1">
    <source>
        <dbReference type="EMBL" id="EGZ07098.1"/>
    </source>
</evidence>
<keyword evidence="2" id="KW-1185">Reference proteome</keyword>
<dbReference type="RefSeq" id="XP_009537862.1">
    <property type="nucleotide sequence ID" value="XM_009539567.1"/>
</dbReference>
<organism evidence="1 2">
    <name type="scientific">Phytophthora sojae (strain P6497)</name>
    <name type="common">Soybean stem and root rot agent</name>
    <name type="synonym">Phytophthora megasperma f. sp. glycines</name>
    <dbReference type="NCBI Taxonomy" id="1094619"/>
    <lineage>
        <taxon>Eukaryota</taxon>
        <taxon>Sar</taxon>
        <taxon>Stramenopiles</taxon>
        <taxon>Oomycota</taxon>
        <taxon>Peronosporomycetes</taxon>
        <taxon>Peronosporales</taxon>
        <taxon>Peronosporaceae</taxon>
        <taxon>Phytophthora</taxon>
    </lineage>
</organism>
<dbReference type="InParanoid" id="G5ACM4"/>
<sequence length="116" mass="12777">MSSGTLDELLQKVDAAAAKQQVRIVFQTREVGNKQRALYQSENVLEIPSDLPYARLFQEQAVAGVIHWGEPDIVAESLSAGKPIGMCGTHSCQQFMANVCDRAQVSLPLIDWRTCT</sequence>
<gene>
    <name evidence="1" type="ORF">PHYSODRAFT_448583</name>
</gene>
<feature type="non-terminal residue" evidence="1">
    <location>
        <position position="116"/>
    </location>
</feature>
<name>G5ACM4_PHYSP</name>
<dbReference type="GeneID" id="20652872"/>
<dbReference type="Proteomes" id="UP000002640">
    <property type="component" value="Unassembled WGS sequence"/>
</dbReference>
<dbReference type="Gene3D" id="3.40.50.2000">
    <property type="entry name" value="Glycogen Phosphorylase B"/>
    <property type="match status" value="1"/>
</dbReference>
<accession>G5ACM4</accession>
<proteinExistence type="predicted"/>
<dbReference type="KEGG" id="psoj:PHYSODRAFT_448583"/>
<reference evidence="1 2" key="1">
    <citation type="journal article" date="2006" name="Science">
        <title>Phytophthora genome sequences uncover evolutionary origins and mechanisms of pathogenesis.</title>
        <authorList>
            <person name="Tyler B.M."/>
            <person name="Tripathy S."/>
            <person name="Zhang X."/>
            <person name="Dehal P."/>
            <person name="Jiang R.H."/>
            <person name="Aerts A."/>
            <person name="Arredondo F.D."/>
            <person name="Baxter L."/>
            <person name="Bensasson D."/>
            <person name="Beynon J.L."/>
            <person name="Chapman J."/>
            <person name="Damasceno C.M."/>
            <person name="Dorrance A.E."/>
            <person name="Dou D."/>
            <person name="Dickerman A.W."/>
            <person name="Dubchak I.L."/>
            <person name="Garbelotto M."/>
            <person name="Gijzen M."/>
            <person name="Gordon S.G."/>
            <person name="Govers F."/>
            <person name="Grunwald N.J."/>
            <person name="Huang W."/>
            <person name="Ivors K.L."/>
            <person name="Jones R.W."/>
            <person name="Kamoun S."/>
            <person name="Krampis K."/>
            <person name="Lamour K.H."/>
            <person name="Lee M.K."/>
            <person name="McDonald W.H."/>
            <person name="Medina M."/>
            <person name="Meijer H.J."/>
            <person name="Nordberg E.K."/>
            <person name="Maclean D.J."/>
            <person name="Ospina-Giraldo M.D."/>
            <person name="Morris P.F."/>
            <person name="Phuntumart V."/>
            <person name="Putnam N.H."/>
            <person name="Rash S."/>
            <person name="Rose J.K."/>
            <person name="Sakihama Y."/>
            <person name="Salamov A.A."/>
            <person name="Savidor A."/>
            <person name="Scheuring C.F."/>
            <person name="Smith B.M."/>
            <person name="Sobral B.W."/>
            <person name="Terry A."/>
            <person name="Torto-Alalibo T.A."/>
            <person name="Win J."/>
            <person name="Xu Z."/>
            <person name="Zhang H."/>
            <person name="Grigoriev I.V."/>
            <person name="Rokhsar D.S."/>
            <person name="Boore J.L."/>
        </authorList>
    </citation>
    <scope>NUCLEOTIDE SEQUENCE [LARGE SCALE GENOMIC DNA]</scope>
    <source>
        <strain evidence="1 2">P6497</strain>
    </source>
</reference>
<evidence type="ECO:0000313" key="2">
    <source>
        <dbReference type="Proteomes" id="UP000002640"/>
    </source>
</evidence>